<dbReference type="AlphaFoldDB" id="A0A0M3IRA3"/>
<evidence type="ECO:0000313" key="3">
    <source>
        <dbReference type="WBParaSite" id="ALUE_0002128101-mRNA-1"/>
    </source>
</evidence>
<protein>
    <submittedName>
        <fullName evidence="3">Signal peptidase I</fullName>
    </submittedName>
</protein>
<keyword evidence="1" id="KW-0472">Membrane</keyword>
<dbReference type="WBParaSite" id="ALUE_0002128101-mRNA-1">
    <property type="protein sequence ID" value="ALUE_0002128101-mRNA-1"/>
    <property type="gene ID" value="ALUE_0002128101"/>
</dbReference>
<evidence type="ECO:0000256" key="1">
    <source>
        <dbReference type="SAM" id="Phobius"/>
    </source>
</evidence>
<reference evidence="3" key="1">
    <citation type="submission" date="2017-02" db="UniProtKB">
        <authorList>
            <consortium name="WormBaseParasite"/>
        </authorList>
    </citation>
    <scope>IDENTIFICATION</scope>
</reference>
<feature type="transmembrane region" description="Helical" evidence="1">
    <location>
        <begin position="21"/>
        <end position="46"/>
    </location>
</feature>
<keyword evidence="1" id="KW-0812">Transmembrane</keyword>
<keyword evidence="1" id="KW-1133">Transmembrane helix</keyword>
<accession>A0A0M3IRA3</accession>
<proteinExistence type="predicted"/>
<organism evidence="2 3">
    <name type="scientific">Ascaris lumbricoides</name>
    <name type="common">Giant roundworm</name>
    <dbReference type="NCBI Taxonomy" id="6252"/>
    <lineage>
        <taxon>Eukaryota</taxon>
        <taxon>Metazoa</taxon>
        <taxon>Ecdysozoa</taxon>
        <taxon>Nematoda</taxon>
        <taxon>Chromadorea</taxon>
        <taxon>Rhabditida</taxon>
        <taxon>Spirurina</taxon>
        <taxon>Ascaridomorpha</taxon>
        <taxon>Ascaridoidea</taxon>
        <taxon>Ascarididae</taxon>
        <taxon>Ascaris</taxon>
    </lineage>
</organism>
<sequence>MESQQLKRTSFRKGIKFVLPNMFFHDGLFIVEISDFTLLFFASLLAI</sequence>
<keyword evidence="2" id="KW-1185">Reference proteome</keyword>
<evidence type="ECO:0000313" key="2">
    <source>
        <dbReference type="Proteomes" id="UP000036681"/>
    </source>
</evidence>
<name>A0A0M3IRA3_ASCLU</name>
<dbReference type="Proteomes" id="UP000036681">
    <property type="component" value="Unplaced"/>
</dbReference>